<evidence type="ECO:0000256" key="2">
    <source>
        <dbReference type="SAM" id="SignalP"/>
    </source>
</evidence>
<organism evidence="3 4">
    <name type="scientific">Gymnopus androsaceus JB14</name>
    <dbReference type="NCBI Taxonomy" id="1447944"/>
    <lineage>
        <taxon>Eukaryota</taxon>
        <taxon>Fungi</taxon>
        <taxon>Dikarya</taxon>
        <taxon>Basidiomycota</taxon>
        <taxon>Agaricomycotina</taxon>
        <taxon>Agaricomycetes</taxon>
        <taxon>Agaricomycetidae</taxon>
        <taxon>Agaricales</taxon>
        <taxon>Marasmiineae</taxon>
        <taxon>Omphalotaceae</taxon>
        <taxon>Gymnopus</taxon>
    </lineage>
</organism>
<name>A0A6A4I3D6_9AGAR</name>
<sequence>MRFSSTAQFFIILSVAIALPTVNRSVSKNEQVSQAPRNDELNLLWERIYESRPGPPSWIGKPEVSAISPFLRHELEYRPSPPSWKRAESIERSVDGPKAGWKCESDPSGSHAPP</sequence>
<evidence type="ECO:0000256" key="1">
    <source>
        <dbReference type="SAM" id="MobiDB-lite"/>
    </source>
</evidence>
<protein>
    <submittedName>
        <fullName evidence="3">Uncharacterized protein</fullName>
    </submittedName>
</protein>
<proteinExistence type="predicted"/>
<dbReference type="AlphaFoldDB" id="A0A6A4I3D6"/>
<dbReference type="Proteomes" id="UP000799118">
    <property type="component" value="Unassembled WGS sequence"/>
</dbReference>
<keyword evidence="2" id="KW-0732">Signal</keyword>
<evidence type="ECO:0000313" key="4">
    <source>
        <dbReference type="Proteomes" id="UP000799118"/>
    </source>
</evidence>
<feature type="region of interest" description="Disordered" evidence="1">
    <location>
        <begin position="78"/>
        <end position="114"/>
    </location>
</feature>
<evidence type="ECO:0000313" key="3">
    <source>
        <dbReference type="EMBL" id="KAE9405026.1"/>
    </source>
</evidence>
<reference evidence="3" key="1">
    <citation type="journal article" date="2019" name="Environ. Microbiol.">
        <title>Fungal ecological strategies reflected in gene transcription - a case study of two litter decomposers.</title>
        <authorList>
            <person name="Barbi F."/>
            <person name="Kohler A."/>
            <person name="Barry K."/>
            <person name="Baskaran P."/>
            <person name="Daum C."/>
            <person name="Fauchery L."/>
            <person name="Ihrmark K."/>
            <person name="Kuo A."/>
            <person name="LaButti K."/>
            <person name="Lipzen A."/>
            <person name="Morin E."/>
            <person name="Grigoriev I.V."/>
            <person name="Henrissat B."/>
            <person name="Lindahl B."/>
            <person name="Martin F."/>
        </authorList>
    </citation>
    <scope>NUCLEOTIDE SEQUENCE</scope>
    <source>
        <strain evidence="3">JB14</strain>
    </source>
</reference>
<gene>
    <name evidence="3" type="ORF">BT96DRAFT_935255</name>
</gene>
<dbReference type="EMBL" id="ML769412">
    <property type="protein sequence ID" value="KAE9405026.1"/>
    <property type="molecule type" value="Genomic_DNA"/>
</dbReference>
<accession>A0A6A4I3D6</accession>
<feature type="chain" id="PRO_5025630229" evidence="2">
    <location>
        <begin position="19"/>
        <end position="114"/>
    </location>
</feature>
<feature type="compositionally biased region" description="Basic and acidic residues" evidence="1">
    <location>
        <begin position="85"/>
        <end position="105"/>
    </location>
</feature>
<feature type="signal peptide" evidence="2">
    <location>
        <begin position="1"/>
        <end position="18"/>
    </location>
</feature>
<keyword evidence="4" id="KW-1185">Reference proteome</keyword>